<reference evidence="1" key="1">
    <citation type="submission" date="2017-08" db="EMBL/GenBank/DDBJ databases">
        <title>Assembly of the North American Bullfrog Genome.</title>
        <authorList>
            <person name="Warren R.L."/>
            <person name="Vandervalk B.P."/>
            <person name="Kucuk E."/>
            <person name="Birol I."/>
            <person name="Helbing C."/>
            <person name="Pandoh P."/>
            <person name="Behsaz B."/>
            <person name="Mohamadi H."/>
            <person name="Chu J."/>
            <person name="Jackman S."/>
            <person name="Hammond S.A."/>
            <person name="Veldhoen N."/>
            <person name="Kirk H."/>
            <person name="Zhao Y."/>
            <person name="Coope R."/>
            <person name="Pleasance S."/>
            <person name="Moore R."/>
            <person name="Holt R."/>
        </authorList>
    </citation>
    <scope>NUCLEOTIDE SEQUENCE</scope>
    <source>
        <strain evidence="1">Bruno</strain>
        <tissue evidence="1">Liver</tissue>
    </source>
</reference>
<organism evidence="1">
    <name type="scientific">Aquarana catesbeiana</name>
    <name type="common">American bullfrog</name>
    <name type="synonym">Rana catesbeiana</name>
    <dbReference type="NCBI Taxonomy" id="8400"/>
    <lineage>
        <taxon>Eukaryota</taxon>
        <taxon>Metazoa</taxon>
        <taxon>Chordata</taxon>
        <taxon>Craniata</taxon>
        <taxon>Vertebrata</taxon>
        <taxon>Euteleostomi</taxon>
        <taxon>Amphibia</taxon>
        <taxon>Batrachia</taxon>
        <taxon>Anura</taxon>
        <taxon>Neobatrachia</taxon>
        <taxon>Ranoidea</taxon>
        <taxon>Ranidae</taxon>
        <taxon>Aquarana</taxon>
    </lineage>
</organism>
<dbReference type="SUPFAM" id="SSF47986">
    <property type="entry name" value="DEATH domain"/>
    <property type="match status" value="1"/>
</dbReference>
<evidence type="ECO:0000313" key="1">
    <source>
        <dbReference type="EMBL" id="PIO24280.1"/>
    </source>
</evidence>
<gene>
    <name evidence="1" type="ORF">AB205_0131660</name>
</gene>
<dbReference type="EMBL" id="KV952125">
    <property type="protein sequence ID" value="PIO24280.1"/>
    <property type="molecule type" value="Genomic_DNA"/>
</dbReference>
<dbReference type="AlphaFoldDB" id="A0A2G9R8T1"/>
<accession>A0A2G9R8T1</accession>
<sequence length="144" mass="16699">MTSATDAAEMIKRLRWKLTEVFEEDVEGLCDELGSQGLITLNEIIEIIQHQHEEDPRGKVEKMMNIILQKDEHCQTFLCQLENMIPRFPALSYLSKYFPENKVKIFRELLVSLKMEHLTDSKLTLSRILEIGAETLSDVHPQTI</sequence>
<proteinExistence type="predicted"/>
<evidence type="ECO:0008006" key="2">
    <source>
        <dbReference type="Google" id="ProtNLM"/>
    </source>
</evidence>
<protein>
    <recommendedName>
        <fullName evidence="2">CARD domain-containing protein</fullName>
    </recommendedName>
</protein>
<name>A0A2G9R8T1_AQUCT</name>
<dbReference type="OrthoDB" id="10576636at2759"/>
<dbReference type="Gene3D" id="1.10.533.10">
    <property type="entry name" value="Death Domain, Fas"/>
    <property type="match status" value="1"/>
</dbReference>
<dbReference type="InterPro" id="IPR011029">
    <property type="entry name" value="DEATH-like_dom_sf"/>
</dbReference>